<organism evidence="1 2">
    <name type="scientific">Fusarium decemcellulare</name>
    <dbReference type="NCBI Taxonomy" id="57161"/>
    <lineage>
        <taxon>Eukaryota</taxon>
        <taxon>Fungi</taxon>
        <taxon>Dikarya</taxon>
        <taxon>Ascomycota</taxon>
        <taxon>Pezizomycotina</taxon>
        <taxon>Sordariomycetes</taxon>
        <taxon>Hypocreomycetidae</taxon>
        <taxon>Hypocreales</taxon>
        <taxon>Nectriaceae</taxon>
        <taxon>Fusarium</taxon>
        <taxon>Fusarium decemcellulare species complex</taxon>
    </lineage>
</organism>
<comment type="caution">
    <text evidence="1">The sequence shown here is derived from an EMBL/GenBank/DDBJ whole genome shotgun (WGS) entry which is preliminary data.</text>
</comment>
<protein>
    <submittedName>
        <fullName evidence="1">Uncharacterized protein</fullName>
    </submittedName>
</protein>
<gene>
    <name evidence="1" type="ORF">NM208_g2319</name>
</gene>
<evidence type="ECO:0000313" key="1">
    <source>
        <dbReference type="EMBL" id="KAJ3545823.1"/>
    </source>
</evidence>
<proteinExistence type="predicted"/>
<keyword evidence="2" id="KW-1185">Reference proteome</keyword>
<evidence type="ECO:0000313" key="2">
    <source>
        <dbReference type="Proteomes" id="UP001148629"/>
    </source>
</evidence>
<reference evidence="1" key="1">
    <citation type="submission" date="2022-08" db="EMBL/GenBank/DDBJ databases">
        <title>Genome Sequence of Fusarium decemcellulare.</title>
        <authorList>
            <person name="Buettner E."/>
        </authorList>
    </citation>
    <scope>NUCLEOTIDE SEQUENCE</scope>
    <source>
        <strain evidence="1">Babe19</strain>
    </source>
</reference>
<sequence length="617" mass="67396">MASFRSLIGVPPSTASTNDSVLVIIDAQNEYATGKLRVSNIDTARVALSSLLEKYRAAKAPIVHVVHATPSGAPVFTPGTELAEELSELTPRDGESVVTKQHPGSFTDTDLQSILKATGRSKIVLTGFMAHVCVSTTARQGAERGWDVLIAEDAVGDRDIPGVKAEELTKVALAEIADAPKAKRQLRGTRTENRDTQDAGPASSQVSSRNIQEFPLTNSLAWPLLDIISLVVQNFTPVGESPQFVPPQSSVVSHRICGGWIGILPELARETRADEFLSPAVKALAVSVLARGRDGRAPMADALAAHNLAMASLHEGLDSWAASAPNTVAAAIMCLFLSEMIMPTSPESAIVHAKGMDDLMQLQGPAFYASGLSHHMFVGFRPVLVLQAFVSRRKHFLSEPCWTSIPYSIYAASPLQELFTEAFPLTGIMERMDALEGIPMAEAMPNAQQILEEILEVFLRIVHRDEILKGEITAYQWLPIFPVQHDLPIRFPDISAANFFTHVWAFEMICADHIVKLITRYPCLSMSSAARASGELPSIDMIKHLACWCFRSIEFLIQKEFKLFGAASTSLVLKTACDMFRTYGPDDLDLVFWHNRVSGIITGGGYAYLERLLNDDD</sequence>
<dbReference type="EMBL" id="JANRMS010000136">
    <property type="protein sequence ID" value="KAJ3545823.1"/>
    <property type="molecule type" value="Genomic_DNA"/>
</dbReference>
<name>A0ACC1SSU6_9HYPO</name>
<accession>A0ACC1SSU6</accession>
<dbReference type="Proteomes" id="UP001148629">
    <property type="component" value="Unassembled WGS sequence"/>
</dbReference>